<dbReference type="PROSITE" id="PS51257">
    <property type="entry name" value="PROKAR_LIPOPROTEIN"/>
    <property type="match status" value="1"/>
</dbReference>
<dbReference type="EMBL" id="JAVAMP010000017">
    <property type="protein sequence ID" value="MDP5276664.1"/>
    <property type="molecule type" value="Genomic_DNA"/>
</dbReference>
<keyword evidence="3" id="KW-0309">Germination</keyword>
<name>A0ABT9J4W5_9BACL</name>
<evidence type="ECO:0000256" key="2">
    <source>
        <dbReference type="ARBA" id="ARBA00007886"/>
    </source>
</evidence>
<dbReference type="Proteomes" id="UP001231941">
    <property type="component" value="Unassembled WGS sequence"/>
</dbReference>
<dbReference type="InterPro" id="IPR008844">
    <property type="entry name" value="Spore_GerAC-like"/>
</dbReference>
<dbReference type="InterPro" id="IPR057336">
    <property type="entry name" value="GerAC_N"/>
</dbReference>
<feature type="domain" description="Spore germination protein N-terminal" evidence="9">
    <location>
        <begin position="24"/>
        <end position="198"/>
    </location>
</feature>
<accession>A0ABT9J4W5</accession>
<keyword evidence="4" id="KW-0732">Signal</keyword>
<reference evidence="10 11" key="1">
    <citation type="submission" date="2023-08" db="EMBL/GenBank/DDBJ databases">
        <authorList>
            <person name="Park J.-S."/>
        </authorList>
    </citation>
    <scope>NUCLEOTIDE SEQUENCE [LARGE SCALE GENOMIC DNA]</scope>
    <source>
        <strain evidence="10 11">2205SS18-9</strain>
    </source>
</reference>
<dbReference type="RefSeq" id="WP_305993973.1">
    <property type="nucleotide sequence ID" value="NZ_JAVAMP010000017.1"/>
</dbReference>
<dbReference type="PANTHER" id="PTHR35789:SF1">
    <property type="entry name" value="SPORE GERMINATION PROTEIN B3"/>
    <property type="match status" value="1"/>
</dbReference>
<comment type="subcellular location">
    <subcellularLocation>
        <location evidence="1">Membrane</location>
        <topology evidence="1">Lipid-anchor</topology>
    </subcellularLocation>
</comment>
<keyword evidence="7" id="KW-0449">Lipoprotein</keyword>
<dbReference type="Pfam" id="PF25198">
    <property type="entry name" value="Spore_GerAC_N"/>
    <property type="match status" value="1"/>
</dbReference>
<evidence type="ECO:0000259" key="8">
    <source>
        <dbReference type="Pfam" id="PF05504"/>
    </source>
</evidence>
<dbReference type="InterPro" id="IPR046953">
    <property type="entry name" value="Spore_GerAC-like_C"/>
</dbReference>
<evidence type="ECO:0000313" key="11">
    <source>
        <dbReference type="Proteomes" id="UP001231941"/>
    </source>
</evidence>
<dbReference type="Pfam" id="PF05504">
    <property type="entry name" value="Spore_GerAC"/>
    <property type="match status" value="1"/>
</dbReference>
<dbReference type="InterPro" id="IPR038501">
    <property type="entry name" value="Spore_GerAC_C_sf"/>
</dbReference>
<protein>
    <submittedName>
        <fullName evidence="10">Ger(X)C family spore germination protein</fullName>
    </submittedName>
</protein>
<comment type="similarity">
    <text evidence="2">Belongs to the GerABKC lipoprotein family.</text>
</comment>
<keyword evidence="11" id="KW-1185">Reference proteome</keyword>
<evidence type="ECO:0000259" key="9">
    <source>
        <dbReference type="Pfam" id="PF25198"/>
    </source>
</evidence>
<keyword evidence="5" id="KW-0472">Membrane</keyword>
<evidence type="ECO:0000256" key="1">
    <source>
        <dbReference type="ARBA" id="ARBA00004635"/>
    </source>
</evidence>
<organism evidence="10 11">
    <name type="scientific">Chengkuizengella axinellae</name>
    <dbReference type="NCBI Taxonomy" id="3064388"/>
    <lineage>
        <taxon>Bacteria</taxon>
        <taxon>Bacillati</taxon>
        <taxon>Bacillota</taxon>
        <taxon>Bacilli</taxon>
        <taxon>Bacillales</taxon>
        <taxon>Paenibacillaceae</taxon>
        <taxon>Chengkuizengella</taxon>
    </lineage>
</organism>
<dbReference type="NCBIfam" id="TIGR02887">
    <property type="entry name" value="spore_ger_x_C"/>
    <property type="match status" value="1"/>
</dbReference>
<evidence type="ECO:0000256" key="4">
    <source>
        <dbReference type="ARBA" id="ARBA00022729"/>
    </source>
</evidence>
<evidence type="ECO:0000313" key="10">
    <source>
        <dbReference type="EMBL" id="MDP5276664.1"/>
    </source>
</evidence>
<sequence length="392" mass="43950">MNKKKLLFISLCIFQTLFMTGCWDRTELNDLAIALATAADIEEDDVIRTTVQFALPGKMGGATSGGGGGGAEDNIAYVDSDVGTTLREAVGKMQRRMSQRITFSHRRVFIVSEELAKKGIRDMFDTTARVAQNRLSAYIIVAKGKAYDLLKAEPQFERFSGENILYLAEARGVISVNMRQAAQSISSFGSDTILAYMTVTKSQLSNEISDEIEFLGYAQFRDDKMVGIFEGEQAHGLMWLRNELSPYTTIVEIKEDKYAAINIKNGRIQIKPKLKEDHIEFSIKIDINANLVEDFSRSDMTKLNDKDLFNRKLEEHIKAAVEGAVKVIQENKADSANLGLLVNRHFPKQWEEKYGKNWYEELSKAKFTIIANANITDAGLVSENISKGEEPE</sequence>
<feature type="domain" description="Spore germination GerAC-like C-terminal" evidence="8">
    <location>
        <begin position="216"/>
        <end position="379"/>
    </location>
</feature>
<evidence type="ECO:0000256" key="7">
    <source>
        <dbReference type="ARBA" id="ARBA00023288"/>
    </source>
</evidence>
<evidence type="ECO:0000256" key="5">
    <source>
        <dbReference type="ARBA" id="ARBA00023136"/>
    </source>
</evidence>
<dbReference type="Gene3D" id="3.30.300.210">
    <property type="entry name" value="Nutrient germinant receptor protein C, domain 3"/>
    <property type="match status" value="1"/>
</dbReference>
<comment type="caution">
    <text evidence="10">The sequence shown here is derived from an EMBL/GenBank/DDBJ whole genome shotgun (WGS) entry which is preliminary data.</text>
</comment>
<keyword evidence="6" id="KW-0564">Palmitate</keyword>
<evidence type="ECO:0000256" key="6">
    <source>
        <dbReference type="ARBA" id="ARBA00023139"/>
    </source>
</evidence>
<evidence type="ECO:0000256" key="3">
    <source>
        <dbReference type="ARBA" id="ARBA00022544"/>
    </source>
</evidence>
<gene>
    <name evidence="10" type="ORF">Q5Y73_21455</name>
</gene>
<dbReference type="PANTHER" id="PTHR35789">
    <property type="entry name" value="SPORE GERMINATION PROTEIN B3"/>
    <property type="match status" value="1"/>
</dbReference>
<proteinExistence type="inferred from homology"/>